<comment type="caution">
    <text evidence="2">The sequence shown here is derived from an EMBL/GenBank/DDBJ whole genome shotgun (WGS) entry which is preliminary data.</text>
</comment>
<protein>
    <submittedName>
        <fullName evidence="2">Uncharacterized protein</fullName>
    </submittedName>
</protein>
<evidence type="ECO:0000313" key="3">
    <source>
        <dbReference type="Proteomes" id="UP000190744"/>
    </source>
</evidence>
<reference evidence="3" key="1">
    <citation type="submission" date="2015-09" db="EMBL/GenBank/DDBJ databases">
        <authorList>
            <person name="Fill T.P."/>
            <person name="Baretta J.F."/>
            <person name="de Almeida L.G."/>
            <person name="Rocha M."/>
            <person name="de Souza D.H."/>
            <person name="Malavazi I."/>
            <person name="Cerdeira L.T."/>
            <person name="Hong H."/>
            <person name="Samborskyy M."/>
            <person name="de Vasconcelos A.T."/>
            <person name="Leadlay P."/>
            <person name="Rodrigues-Filho E."/>
        </authorList>
    </citation>
    <scope>NUCLEOTIDE SEQUENCE [LARGE SCALE GENOMIC DNA]</scope>
    <source>
        <strain evidence="3">LaBioMMi 136</strain>
    </source>
</reference>
<evidence type="ECO:0000256" key="1">
    <source>
        <dbReference type="SAM" id="MobiDB-lite"/>
    </source>
</evidence>
<dbReference type="AlphaFoldDB" id="A0A1S9RLQ7"/>
<dbReference type="Proteomes" id="UP000190744">
    <property type="component" value="Unassembled WGS sequence"/>
</dbReference>
<feature type="compositionally biased region" description="Low complexity" evidence="1">
    <location>
        <begin position="13"/>
        <end position="33"/>
    </location>
</feature>
<gene>
    <name evidence="2" type="ORF">PEBR_21194</name>
</gene>
<name>A0A1S9RLQ7_PENBI</name>
<feature type="region of interest" description="Disordered" evidence="1">
    <location>
        <begin position="1"/>
        <end position="59"/>
    </location>
</feature>
<proteinExistence type="predicted"/>
<sequence>MDTTLRPAHAPQTSSQSSTFSSSSSTTTLGTSSNLMGTLEQPPHPFSLPAKPVNPAFATPLQPASAYTTQSAMSQTKPLAQNFSDPACASGLSIASQGMNDPVPRSEVPLANQATADYPHQVNGLGGPTATAVFIQDFSLVAEAAKRAQMSIVMRDLESVTL</sequence>
<accession>A0A1S9RLQ7</accession>
<dbReference type="EMBL" id="LJBN01000139">
    <property type="protein sequence ID" value="OOQ86464.1"/>
    <property type="molecule type" value="Genomic_DNA"/>
</dbReference>
<evidence type="ECO:0000313" key="2">
    <source>
        <dbReference type="EMBL" id="OOQ86464.1"/>
    </source>
</evidence>
<organism evidence="2 3">
    <name type="scientific">Penicillium brasilianum</name>
    <dbReference type="NCBI Taxonomy" id="104259"/>
    <lineage>
        <taxon>Eukaryota</taxon>
        <taxon>Fungi</taxon>
        <taxon>Dikarya</taxon>
        <taxon>Ascomycota</taxon>
        <taxon>Pezizomycotina</taxon>
        <taxon>Eurotiomycetes</taxon>
        <taxon>Eurotiomycetidae</taxon>
        <taxon>Eurotiales</taxon>
        <taxon>Aspergillaceae</taxon>
        <taxon>Penicillium</taxon>
    </lineage>
</organism>